<keyword evidence="7" id="KW-0596">Phosphopantetheine</keyword>
<dbReference type="SUPFAM" id="SSF56801">
    <property type="entry name" value="Acetyl-CoA synthetase-like"/>
    <property type="match status" value="1"/>
</dbReference>
<sequence length="1193" mass="132621">MASTDVRPDPTADLHWSAYRGAIHEIFSKNANAHPDRVCVVETSSSETPERTFTYRHINEASNVLAHYLVSNGVQRGEVVMVYAHRGVDLVVAVMGVLKAGATFSVIDPAYPPDRQIVYFEVAQPRALVIIEKATEGKRLAESVQTYVRESLNLRAQVPALKLRDDGTVVGGPAGSVDDCLAPHTDKKSDLPGVTVGPDSTPTLSFTSGSEGRPKGVKGRHFSLAYYFPWMAQRFGLSKNDRFSMLSGIAHDPIQRDIFTPLFLGASLIVPPTEDITFERLAPWASNNKITVTHLTPAMGQILLGSLEPKVTSLHGAFFVGDVLMKRDCRRLQQLAPNCRIKNMYGTTETQRAVSYYEIPSLNEDPTFLEEKMGDVIPAGQGMLDVQLLVVDREKKERQCEVGEIGEIYVRAGGLAEHYLGDEEKSSQKFVQNWFTNPQRWIDEDEQRAAAASSPEPWREHFFGPRDRMYRSGDLGRYMADGNVECVGRADDQVKIRGFRVELGEIDTHLSKHPLIKENVTVQKHDHKEEQILVSYYVPNMEEWRKFYAKHEEETSHKGASTNGAVKAPRRRESASEEMDVAQRMRIFELLEITVRGYLKTKLPSYAVPTRLIPMLRFPLTPNGKVDKRALPYPEAKELFSKTSLKADDVDARSQTEHDLAEIWAQYLPASAESMSRDASFYDLGGNSIMAVQIIPRVNRHWQGVNLRIDVMAASDPTLRSVARYIDRSLNPVDMRLDAVAGEEEEEQAEVYSTDLPKQIDQLPPSIPLVAAQYPRVTTGMNILLTGATGFLGAYTLHDLLMRSPPNHVYAHVRAASYEKAVERVRTTCTAYGIWEDWWLTEGLLDIVLGDLEKPKLGMSDAEYDRVAGDADLVIHNGARVHWLMPYENLKAANVQSTLECIKLCATDKPKRLAFVSSTSALDSEHYMDLTAQSKQVLESDDLEGSRQGLATGYGQTKWVSEKLIDEACRRGLSSVIIRSGYVLGDPNTGISNTDDFLVRMLKGCVQIGSRPDVENTINMVPVTHVARLITATAFYGEKGSVSHVEAHPRLTFNELLGTLSTYGYKVPLEPYEVWKSKVEKYVEQEADHEELALLGLYHMVTGDLPEATKAPSLSDDNAQKALGVYAKDLAAKPIPQAQTPQGVTEAAVGAYMAFLVARGFMPKPERDGLLPKLELTQEQLTALDKVGGRGGS</sequence>
<feature type="compositionally biased region" description="Polar residues" evidence="18">
    <location>
        <begin position="198"/>
        <end position="210"/>
    </location>
</feature>
<dbReference type="CDD" id="cd05235">
    <property type="entry name" value="SDR_e1"/>
    <property type="match status" value="1"/>
</dbReference>
<comment type="catalytic activity">
    <reaction evidence="15">
        <text>(S)-2-amino-6-oxohexanoate + AMP + diphosphate + NADP(+) = L-2-aminoadipate + ATP + NADPH + H(+)</text>
        <dbReference type="Rhea" id="RHEA:46936"/>
        <dbReference type="ChEBI" id="CHEBI:15378"/>
        <dbReference type="ChEBI" id="CHEBI:30616"/>
        <dbReference type="ChEBI" id="CHEBI:33019"/>
        <dbReference type="ChEBI" id="CHEBI:57783"/>
        <dbReference type="ChEBI" id="CHEBI:58321"/>
        <dbReference type="ChEBI" id="CHEBI:58349"/>
        <dbReference type="ChEBI" id="CHEBI:58672"/>
        <dbReference type="ChEBI" id="CHEBI:456215"/>
        <dbReference type="EC" id="1.2.1.95"/>
    </reaction>
</comment>
<evidence type="ECO:0000256" key="6">
    <source>
        <dbReference type="ARBA" id="ARBA00013073"/>
    </source>
</evidence>
<evidence type="ECO:0000256" key="3">
    <source>
        <dbReference type="ARBA" id="ARBA00004827"/>
    </source>
</evidence>
<dbReference type="PROSITE" id="PS50075">
    <property type="entry name" value="CARRIER"/>
    <property type="match status" value="1"/>
</dbReference>
<evidence type="ECO:0000313" key="20">
    <source>
        <dbReference type="EMBL" id="KAK5697995.1"/>
    </source>
</evidence>
<feature type="region of interest" description="Disordered" evidence="18">
    <location>
        <begin position="188"/>
        <end position="212"/>
    </location>
</feature>
<comment type="pathway">
    <text evidence="3">Amino-acid biosynthesis; L-lysine biosynthesis via AAA pathway; L-lysine from L-alpha-aminoadipate (fungal route): step 1/3.</text>
</comment>
<dbReference type="Gene3D" id="1.10.1200.10">
    <property type="entry name" value="ACP-like"/>
    <property type="match status" value="1"/>
</dbReference>
<evidence type="ECO:0000256" key="18">
    <source>
        <dbReference type="SAM" id="MobiDB-lite"/>
    </source>
</evidence>
<dbReference type="SMART" id="SM00823">
    <property type="entry name" value="PKS_PP"/>
    <property type="match status" value="1"/>
</dbReference>
<evidence type="ECO:0000256" key="15">
    <source>
        <dbReference type="ARBA" id="ARBA00048260"/>
    </source>
</evidence>
<dbReference type="Pfam" id="PF00501">
    <property type="entry name" value="AMP-binding"/>
    <property type="match status" value="1"/>
</dbReference>
<dbReference type="EC" id="1.2.1.31" evidence="6"/>
<dbReference type="InterPro" id="IPR045851">
    <property type="entry name" value="AMP-bd_C_sf"/>
</dbReference>
<evidence type="ECO:0000256" key="10">
    <source>
        <dbReference type="ARBA" id="ARBA00022857"/>
    </source>
</evidence>
<dbReference type="EMBL" id="JAVRQU010000010">
    <property type="protein sequence ID" value="KAK5697995.1"/>
    <property type="molecule type" value="Genomic_DNA"/>
</dbReference>
<dbReference type="Gene3D" id="3.40.50.12780">
    <property type="entry name" value="N-terminal domain of ligase-like"/>
    <property type="match status" value="1"/>
</dbReference>
<evidence type="ECO:0000256" key="1">
    <source>
        <dbReference type="ARBA" id="ARBA00001957"/>
    </source>
</evidence>
<comment type="catalytic activity">
    <reaction evidence="16">
        <text>(S)-2-amino-6-oxohexanoate + NAD(+) + H2O = L-2-aminoadipate + NADH + 2 H(+)</text>
        <dbReference type="Rhea" id="RHEA:12308"/>
        <dbReference type="ChEBI" id="CHEBI:15377"/>
        <dbReference type="ChEBI" id="CHEBI:15378"/>
        <dbReference type="ChEBI" id="CHEBI:57540"/>
        <dbReference type="ChEBI" id="CHEBI:57945"/>
        <dbReference type="ChEBI" id="CHEBI:58321"/>
        <dbReference type="ChEBI" id="CHEBI:58672"/>
        <dbReference type="EC" id="1.2.1.31"/>
    </reaction>
</comment>
<dbReference type="PANTHER" id="PTHR44845">
    <property type="entry name" value="CARRIER DOMAIN-CONTAINING PROTEIN"/>
    <property type="match status" value="1"/>
</dbReference>
<accession>A0AAN7W8Z7</accession>
<keyword evidence="8" id="KW-0597">Phosphoprotein</keyword>
<evidence type="ECO:0000256" key="8">
    <source>
        <dbReference type="ARBA" id="ARBA00022553"/>
    </source>
</evidence>
<dbReference type="InterPro" id="IPR036736">
    <property type="entry name" value="ACP-like_sf"/>
</dbReference>
<dbReference type="NCBIfam" id="TIGR01733">
    <property type="entry name" value="AA-adenyl-dom"/>
    <property type="match status" value="1"/>
</dbReference>
<name>A0AAN7W8Z7_9PEZI</name>
<reference evidence="20" key="1">
    <citation type="submission" date="2023-08" db="EMBL/GenBank/DDBJ databases">
        <title>Black Yeasts Isolated from many extreme environments.</title>
        <authorList>
            <person name="Coleine C."/>
            <person name="Stajich J.E."/>
            <person name="Selbmann L."/>
        </authorList>
    </citation>
    <scope>NUCLEOTIDE SEQUENCE</scope>
    <source>
        <strain evidence="20">CCFEE 5810</strain>
    </source>
</reference>
<evidence type="ECO:0000256" key="2">
    <source>
        <dbReference type="ARBA" id="ARBA00003499"/>
    </source>
</evidence>
<feature type="domain" description="Carrier" evidence="19">
    <location>
        <begin position="651"/>
        <end position="730"/>
    </location>
</feature>
<dbReference type="Pfam" id="PF00550">
    <property type="entry name" value="PP-binding"/>
    <property type="match status" value="1"/>
</dbReference>
<dbReference type="InterPro" id="IPR020845">
    <property type="entry name" value="AMP-binding_CS"/>
</dbReference>
<dbReference type="GO" id="GO:0004043">
    <property type="term" value="F:L-aminoadipate-semialdehyde dehydrogenase [NAD(P)+] activity"/>
    <property type="evidence" value="ECO:0007669"/>
    <property type="project" value="UniProtKB-EC"/>
</dbReference>
<dbReference type="InterPro" id="IPR013120">
    <property type="entry name" value="FAR_NAD-bd"/>
</dbReference>
<keyword evidence="12" id="KW-0457">Lysine biosynthesis</keyword>
<evidence type="ECO:0000256" key="4">
    <source>
        <dbReference type="ARBA" id="ARBA00006432"/>
    </source>
</evidence>
<dbReference type="InterPro" id="IPR014397">
    <property type="entry name" value="Lys2"/>
</dbReference>
<dbReference type="Gene3D" id="3.30.300.30">
    <property type="match status" value="1"/>
</dbReference>
<keyword evidence="11 20" id="KW-0560">Oxidoreductase</keyword>
<dbReference type="InterPro" id="IPR000873">
    <property type="entry name" value="AMP-dep_synth/lig_dom"/>
</dbReference>
<feature type="region of interest" description="Disordered" evidence="18">
    <location>
        <begin position="553"/>
        <end position="577"/>
    </location>
</feature>
<dbReference type="AlphaFoldDB" id="A0AAN7W8Z7"/>
<comment type="caution">
    <text evidence="20">The sequence shown here is derived from an EMBL/GenBank/DDBJ whole genome shotgun (WGS) entry which is preliminary data.</text>
</comment>
<dbReference type="PROSITE" id="PS00455">
    <property type="entry name" value="AMP_BINDING"/>
    <property type="match status" value="1"/>
</dbReference>
<protein>
    <recommendedName>
        <fullName evidence="14">Alpha-aminoadipate reductase</fullName>
        <ecNumber evidence="6">1.2.1.31</ecNumber>
        <ecNumber evidence="5">1.2.1.95</ecNumber>
    </recommendedName>
    <alternativeName>
        <fullName evidence="13">L-aminoadipate-semialdehyde dehydrogenase</fullName>
    </alternativeName>
</protein>
<dbReference type="InterPro" id="IPR020806">
    <property type="entry name" value="PKS_PP-bd"/>
</dbReference>
<dbReference type="InterPro" id="IPR010071">
    <property type="entry name" value="AA_adenyl_dom"/>
</dbReference>
<dbReference type="Gene3D" id="3.40.50.720">
    <property type="entry name" value="NAD(P)-binding Rossmann-like Domain"/>
    <property type="match status" value="1"/>
</dbReference>
<evidence type="ECO:0000256" key="14">
    <source>
        <dbReference type="ARBA" id="ARBA00032195"/>
    </source>
</evidence>
<dbReference type="NCBIfam" id="TIGR01746">
    <property type="entry name" value="Thioester-redct"/>
    <property type="match status" value="1"/>
</dbReference>
<dbReference type="PANTHER" id="PTHR44845:SF1">
    <property type="entry name" value="L-2-AMINOADIPATE REDUCTASE"/>
    <property type="match status" value="1"/>
</dbReference>
<gene>
    <name evidence="20" type="primary">LYS2</name>
    <name evidence="20" type="ORF">LTR97_006955</name>
</gene>
<comment type="function">
    <text evidence="2">Catalyzes the activation of alpha-aminoadipate by ATP-dependent adenylation and the reduction of activated alpha-aminoadipate by NADPH. The activated alpha-aminoadipate is bound to the phosphopantheinyl group of the enzyme itself before it is reduced to (S)-2-amino-6-oxohexanoate.</text>
</comment>
<dbReference type="EC" id="1.2.1.95" evidence="5"/>
<dbReference type="InterPro" id="IPR010080">
    <property type="entry name" value="Thioester_reductase-like_dom"/>
</dbReference>
<dbReference type="GO" id="GO:0009085">
    <property type="term" value="P:lysine biosynthetic process"/>
    <property type="evidence" value="ECO:0007669"/>
    <property type="project" value="UniProtKB-KW"/>
</dbReference>
<evidence type="ECO:0000256" key="12">
    <source>
        <dbReference type="ARBA" id="ARBA00023154"/>
    </source>
</evidence>
<proteinExistence type="inferred from homology"/>
<evidence type="ECO:0000256" key="17">
    <source>
        <dbReference type="ARBA" id="ARBA00049537"/>
    </source>
</evidence>
<evidence type="ECO:0000313" key="21">
    <source>
        <dbReference type="Proteomes" id="UP001310594"/>
    </source>
</evidence>
<dbReference type="PIRSF" id="PIRSF001617">
    <property type="entry name" value="Alpha-AR"/>
    <property type="match status" value="1"/>
</dbReference>
<dbReference type="SUPFAM" id="SSF47336">
    <property type="entry name" value="ACP-like"/>
    <property type="match status" value="1"/>
</dbReference>
<evidence type="ECO:0000256" key="11">
    <source>
        <dbReference type="ARBA" id="ARBA00023002"/>
    </source>
</evidence>
<dbReference type="InterPro" id="IPR009081">
    <property type="entry name" value="PP-bd_ACP"/>
</dbReference>
<dbReference type="Pfam" id="PF07993">
    <property type="entry name" value="NAD_binding_4"/>
    <property type="match status" value="1"/>
</dbReference>
<dbReference type="InterPro" id="IPR042099">
    <property type="entry name" value="ANL_N_sf"/>
</dbReference>
<evidence type="ECO:0000256" key="5">
    <source>
        <dbReference type="ARBA" id="ARBA00012913"/>
    </source>
</evidence>
<dbReference type="GO" id="GO:0031177">
    <property type="term" value="F:phosphopantetheine binding"/>
    <property type="evidence" value="ECO:0007669"/>
    <property type="project" value="InterPro"/>
</dbReference>
<dbReference type="SUPFAM" id="SSF51735">
    <property type="entry name" value="NAD(P)-binding Rossmann-fold domains"/>
    <property type="match status" value="1"/>
</dbReference>
<evidence type="ECO:0000256" key="13">
    <source>
        <dbReference type="ARBA" id="ARBA00031335"/>
    </source>
</evidence>
<keyword evidence="9" id="KW-0028">Amino-acid biosynthesis</keyword>
<dbReference type="InterPro" id="IPR036291">
    <property type="entry name" value="NAD(P)-bd_dom_sf"/>
</dbReference>
<evidence type="ECO:0000256" key="16">
    <source>
        <dbReference type="ARBA" id="ARBA00048414"/>
    </source>
</evidence>
<keyword evidence="10" id="KW-0521">NADP</keyword>
<comment type="cofactor">
    <cofactor evidence="1">
        <name>pantetheine 4'-phosphate</name>
        <dbReference type="ChEBI" id="CHEBI:47942"/>
    </cofactor>
</comment>
<evidence type="ECO:0000259" key="19">
    <source>
        <dbReference type="PROSITE" id="PS50075"/>
    </source>
</evidence>
<evidence type="ECO:0000256" key="9">
    <source>
        <dbReference type="ARBA" id="ARBA00022605"/>
    </source>
</evidence>
<dbReference type="NCBIfam" id="TIGR03443">
    <property type="entry name" value="alpha_am_amid"/>
    <property type="match status" value="1"/>
</dbReference>
<comment type="catalytic activity">
    <reaction evidence="17">
        <text>(S)-2-amino-6-oxohexanoate + NADP(+) + H2O = L-2-aminoadipate + NADPH + 2 H(+)</text>
        <dbReference type="Rhea" id="RHEA:12304"/>
        <dbReference type="ChEBI" id="CHEBI:15377"/>
        <dbReference type="ChEBI" id="CHEBI:15378"/>
        <dbReference type="ChEBI" id="CHEBI:57783"/>
        <dbReference type="ChEBI" id="CHEBI:58321"/>
        <dbReference type="ChEBI" id="CHEBI:58349"/>
        <dbReference type="ChEBI" id="CHEBI:58672"/>
        <dbReference type="EC" id="1.2.1.31"/>
    </reaction>
</comment>
<organism evidence="20 21">
    <name type="scientific">Elasticomyces elasticus</name>
    <dbReference type="NCBI Taxonomy" id="574655"/>
    <lineage>
        <taxon>Eukaryota</taxon>
        <taxon>Fungi</taxon>
        <taxon>Dikarya</taxon>
        <taxon>Ascomycota</taxon>
        <taxon>Pezizomycotina</taxon>
        <taxon>Dothideomycetes</taxon>
        <taxon>Dothideomycetidae</taxon>
        <taxon>Mycosphaerellales</taxon>
        <taxon>Teratosphaeriaceae</taxon>
        <taxon>Elasticomyces</taxon>
    </lineage>
</organism>
<evidence type="ECO:0000256" key="7">
    <source>
        <dbReference type="ARBA" id="ARBA00022450"/>
    </source>
</evidence>
<dbReference type="Proteomes" id="UP001310594">
    <property type="component" value="Unassembled WGS sequence"/>
</dbReference>
<comment type="similarity">
    <text evidence="4">Belongs to the ATP-dependent AMP-binding enzyme family.</text>
</comment>